<protein>
    <submittedName>
        <fullName evidence="1">Uncharacterized protein</fullName>
    </submittedName>
</protein>
<evidence type="ECO:0000313" key="1">
    <source>
        <dbReference type="EMBL" id="GFT17253.1"/>
    </source>
</evidence>
<gene>
    <name evidence="1" type="ORF">NPIL_619811</name>
</gene>
<name>A0A8X6NIT8_NEPPI</name>
<accession>A0A8X6NIT8</accession>
<organism evidence="1 2">
    <name type="scientific">Nephila pilipes</name>
    <name type="common">Giant wood spider</name>
    <name type="synonym">Nephila maculata</name>
    <dbReference type="NCBI Taxonomy" id="299642"/>
    <lineage>
        <taxon>Eukaryota</taxon>
        <taxon>Metazoa</taxon>
        <taxon>Ecdysozoa</taxon>
        <taxon>Arthropoda</taxon>
        <taxon>Chelicerata</taxon>
        <taxon>Arachnida</taxon>
        <taxon>Araneae</taxon>
        <taxon>Araneomorphae</taxon>
        <taxon>Entelegynae</taxon>
        <taxon>Araneoidea</taxon>
        <taxon>Nephilidae</taxon>
        <taxon>Nephila</taxon>
    </lineage>
</organism>
<sequence length="135" mass="15854">MALIHPRIGIMAVQFHSNILLGGPVKYTIATLDNYKTGICSNKWLHDLTEIIESLNIDYLYVCTDQYNFLTRFMPKKTHLIKIRNRFPREQCNDCKMFSCSAKKIKVIIKDWYNFDLKISCTPNYVKTKVQEDLL</sequence>
<keyword evidence="2" id="KW-1185">Reference proteome</keyword>
<evidence type="ECO:0000313" key="2">
    <source>
        <dbReference type="Proteomes" id="UP000887013"/>
    </source>
</evidence>
<dbReference type="Proteomes" id="UP000887013">
    <property type="component" value="Unassembled WGS sequence"/>
</dbReference>
<dbReference type="AlphaFoldDB" id="A0A8X6NIT8"/>
<dbReference type="EMBL" id="BMAW01104984">
    <property type="protein sequence ID" value="GFT17253.1"/>
    <property type="molecule type" value="Genomic_DNA"/>
</dbReference>
<reference evidence="1" key="1">
    <citation type="submission" date="2020-08" db="EMBL/GenBank/DDBJ databases">
        <title>Multicomponent nature underlies the extraordinary mechanical properties of spider dragline silk.</title>
        <authorList>
            <person name="Kono N."/>
            <person name="Nakamura H."/>
            <person name="Mori M."/>
            <person name="Yoshida Y."/>
            <person name="Ohtoshi R."/>
            <person name="Malay A.D."/>
            <person name="Moran D.A.P."/>
            <person name="Tomita M."/>
            <person name="Numata K."/>
            <person name="Arakawa K."/>
        </authorList>
    </citation>
    <scope>NUCLEOTIDE SEQUENCE</scope>
</reference>
<proteinExistence type="predicted"/>
<comment type="caution">
    <text evidence="1">The sequence shown here is derived from an EMBL/GenBank/DDBJ whole genome shotgun (WGS) entry which is preliminary data.</text>
</comment>